<dbReference type="PROSITE" id="PS01180">
    <property type="entry name" value="CUB"/>
    <property type="match status" value="1"/>
</dbReference>
<dbReference type="SUPFAM" id="SSF49854">
    <property type="entry name" value="Spermadhesin, CUB domain"/>
    <property type="match status" value="1"/>
</dbReference>
<dbReference type="Pfam" id="PF03351">
    <property type="entry name" value="DOMON"/>
    <property type="match status" value="1"/>
</dbReference>
<dbReference type="PANTHER" id="PTHR10157:SF23">
    <property type="entry name" value="MOXD1 HOMOLOG 1"/>
    <property type="match status" value="1"/>
</dbReference>
<comment type="caution">
    <text evidence="5">The sequence shown here is derived from an EMBL/GenBank/DDBJ whole genome shotgun (WGS) entry which is preliminary data.</text>
</comment>
<dbReference type="InterPro" id="IPR000859">
    <property type="entry name" value="CUB_dom"/>
</dbReference>
<evidence type="ECO:0000313" key="5">
    <source>
        <dbReference type="EMBL" id="CAH3112766.1"/>
    </source>
</evidence>
<sequence>MIDVMATGWVGFGVARRAPTGMQGYDVAVGGVLNGLAYLQDYLTVGLAQPQVDSQQDWALTYAKEENGKTTLQLYRRRDTRDPIGDVRIQQGAPIFLIWAYHITNDAQSGLLTFHGGGSRGFRNVLLIPVITPTVTSPSGFPSATLQPSPSPAFGGMNATSSTKPPFTGTQTFSNWLKLCSYTFGYPCRLMKGISCYIEIKAPSIKNFPFLIICWLTAYRPLKIKLLVNHFGLLLGCGGILNMTSGTFATPGYPFSYTNNLNCLWTLPIPTDGVLSLQFERFTTERCCDFVELTVRTGQLARLSGSRNGFNITVRGDRSRVLSIRLTTDGSVTGLGFLARYVIIFVPQPTSFTPFNNVTSPNTVQPPSNTTLVILPTEVPRALVDLLVSLGRIIVRLQGLIQGELTNDAFENIRNDTLLILQQAERQLERPSGRYFGKRAIHQLPDPEELAQMMYEIQRRLLG</sequence>
<dbReference type="InterPro" id="IPR035914">
    <property type="entry name" value="Sperma_CUB_dom_sf"/>
</dbReference>
<dbReference type="CDD" id="cd09631">
    <property type="entry name" value="DOMON_DOH"/>
    <property type="match status" value="1"/>
</dbReference>
<dbReference type="GO" id="GO:0042421">
    <property type="term" value="P:norepinephrine biosynthetic process"/>
    <property type="evidence" value="ECO:0007669"/>
    <property type="project" value="TreeGrafter"/>
</dbReference>
<evidence type="ECO:0008006" key="7">
    <source>
        <dbReference type="Google" id="ProtNLM"/>
    </source>
</evidence>
<dbReference type="InterPro" id="IPR045266">
    <property type="entry name" value="DOH_DOMON"/>
</dbReference>
<dbReference type="SMART" id="SM00664">
    <property type="entry name" value="DoH"/>
    <property type="match status" value="1"/>
</dbReference>
<dbReference type="GO" id="GO:0030667">
    <property type="term" value="C:secretory granule membrane"/>
    <property type="evidence" value="ECO:0007669"/>
    <property type="project" value="TreeGrafter"/>
</dbReference>
<proteinExistence type="predicted"/>
<dbReference type="AlphaFoldDB" id="A0AAU9WIU1"/>
<dbReference type="CDD" id="cd00041">
    <property type="entry name" value="CUB"/>
    <property type="match status" value="1"/>
</dbReference>
<accession>A0AAU9WIU1</accession>
<gene>
    <name evidence="5" type="ORF">PMEA_00004645</name>
</gene>
<feature type="domain" description="DOMON" evidence="4">
    <location>
        <begin position="1"/>
        <end position="102"/>
    </location>
</feature>
<dbReference type="Pfam" id="PF00431">
    <property type="entry name" value="CUB"/>
    <property type="match status" value="1"/>
</dbReference>
<dbReference type="Gene3D" id="2.60.120.290">
    <property type="entry name" value="Spermadhesin, CUB domain"/>
    <property type="match status" value="1"/>
</dbReference>
<evidence type="ECO:0000256" key="2">
    <source>
        <dbReference type="PROSITE-ProRule" id="PRU00059"/>
    </source>
</evidence>
<dbReference type="Proteomes" id="UP001159428">
    <property type="component" value="Unassembled WGS sequence"/>
</dbReference>
<dbReference type="PROSITE" id="PS50836">
    <property type="entry name" value="DOMON"/>
    <property type="match status" value="1"/>
</dbReference>
<feature type="domain" description="CUB" evidence="3">
    <location>
        <begin position="237"/>
        <end position="344"/>
    </location>
</feature>
<dbReference type="InterPro" id="IPR000945">
    <property type="entry name" value="DBH-like"/>
</dbReference>
<dbReference type="GO" id="GO:0042420">
    <property type="term" value="P:dopamine catabolic process"/>
    <property type="evidence" value="ECO:0007669"/>
    <property type="project" value="TreeGrafter"/>
</dbReference>
<keyword evidence="1" id="KW-1015">Disulfide bond</keyword>
<evidence type="ECO:0000259" key="4">
    <source>
        <dbReference type="PROSITE" id="PS50836"/>
    </source>
</evidence>
<evidence type="ECO:0000313" key="6">
    <source>
        <dbReference type="Proteomes" id="UP001159428"/>
    </source>
</evidence>
<dbReference type="InterPro" id="IPR005018">
    <property type="entry name" value="DOMON_domain"/>
</dbReference>
<dbReference type="EMBL" id="CALNXJ010000013">
    <property type="protein sequence ID" value="CAH3112766.1"/>
    <property type="molecule type" value="Genomic_DNA"/>
</dbReference>
<dbReference type="GO" id="GO:0004500">
    <property type="term" value="F:dopamine beta-monooxygenase activity"/>
    <property type="evidence" value="ECO:0007669"/>
    <property type="project" value="InterPro"/>
</dbReference>
<keyword evidence="6" id="KW-1185">Reference proteome</keyword>
<dbReference type="PANTHER" id="PTHR10157">
    <property type="entry name" value="DOPAMINE BETA HYDROXYLASE RELATED"/>
    <property type="match status" value="1"/>
</dbReference>
<dbReference type="SMART" id="SM00042">
    <property type="entry name" value="CUB"/>
    <property type="match status" value="1"/>
</dbReference>
<evidence type="ECO:0000256" key="1">
    <source>
        <dbReference type="ARBA" id="ARBA00023157"/>
    </source>
</evidence>
<comment type="caution">
    <text evidence="2">Lacks conserved residue(s) required for the propagation of feature annotation.</text>
</comment>
<protein>
    <recommendedName>
        <fullName evidence="7">CUB domain-containing protein</fullName>
    </recommendedName>
</protein>
<organism evidence="5 6">
    <name type="scientific">Pocillopora meandrina</name>
    <dbReference type="NCBI Taxonomy" id="46732"/>
    <lineage>
        <taxon>Eukaryota</taxon>
        <taxon>Metazoa</taxon>
        <taxon>Cnidaria</taxon>
        <taxon>Anthozoa</taxon>
        <taxon>Hexacorallia</taxon>
        <taxon>Scleractinia</taxon>
        <taxon>Astrocoeniina</taxon>
        <taxon>Pocilloporidae</taxon>
        <taxon>Pocillopora</taxon>
    </lineage>
</organism>
<evidence type="ECO:0000259" key="3">
    <source>
        <dbReference type="PROSITE" id="PS01180"/>
    </source>
</evidence>
<dbReference type="GO" id="GO:0005615">
    <property type="term" value="C:extracellular space"/>
    <property type="evidence" value="ECO:0007669"/>
    <property type="project" value="TreeGrafter"/>
</dbReference>
<reference evidence="5 6" key="1">
    <citation type="submission" date="2022-05" db="EMBL/GenBank/DDBJ databases">
        <authorList>
            <consortium name="Genoscope - CEA"/>
            <person name="William W."/>
        </authorList>
    </citation>
    <scope>NUCLEOTIDE SEQUENCE [LARGE SCALE GENOMIC DNA]</scope>
</reference>
<name>A0AAU9WIU1_9CNID</name>
<dbReference type="GO" id="GO:0006589">
    <property type="term" value="P:octopamine biosynthetic process"/>
    <property type="evidence" value="ECO:0007669"/>
    <property type="project" value="TreeGrafter"/>
</dbReference>